<dbReference type="PROSITE" id="PS50206">
    <property type="entry name" value="RHODANESE_3"/>
    <property type="match status" value="1"/>
</dbReference>
<gene>
    <name evidence="8" type="ORF">LUCI_1019</name>
</gene>
<dbReference type="InterPro" id="IPR036188">
    <property type="entry name" value="FAD/NAD-bd_sf"/>
</dbReference>
<evidence type="ECO:0000256" key="1">
    <source>
        <dbReference type="ARBA" id="ARBA00001974"/>
    </source>
</evidence>
<dbReference type="PRINTS" id="PR00411">
    <property type="entry name" value="PNDRDTASEI"/>
</dbReference>
<keyword evidence="3" id="KW-0285">Flavoprotein</keyword>
<dbReference type="CDD" id="cd00158">
    <property type="entry name" value="RHOD"/>
    <property type="match status" value="1"/>
</dbReference>
<dbReference type="SUPFAM" id="SSF51905">
    <property type="entry name" value="FAD/NAD(P)-binding domain"/>
    <property type="match status" value="1"/>
</dbReference>
<dbReference type="Pfam" id="PF07992">
    <property type="entry name" value="Pyr_redox_2"/>
    <property type="match status" value="1"/>
</dbReference>
<evidence type="ECO:0000259" key="7">
    <source>
        <dbReference type="PROSITE" id="PS50206"/>
    </source>
</evidence>
<dbReference type="OrthoDB" id="9800167at2"/>
<dbReference type="GO" id="GO:0016491">
    <property type="term" value="F:oxidoreductase activity"/>
    <property type="evidence" value="ECO:0007669"/>
    <property type="project" value="UniProtKB-KW"/>
</dbReference>
<keyword evidence="9" id="KW-1185">Reference proteome</keyword>
<dbReference type="Gene3D" id="3.40.250.10">
    <property type="entry name" value="Rhodanese-like domain"/>
    <property type="match status" value="1"/>
</dbReference>
<organism evidence="8 9">
    <name type="scientific">Lucifera butyrica</name>
    <dbReference type="NCBI Taxonomy" id="1351585"/>
    <lineage>
        <taxon>Bacteria</taxon>
        <taxon>Bacillati</taxon>
        <taxon>Bacillota</taxon>
        <taxon>Negativicutes</taxon>
        <taxon>Veillonellales</taxon>
        <taxon>Veillonellaceae</taxon>
        <taxon>Lucifera</taxon>
    </lineage>
</organism>
<dbReference type="PRINTS" id="PR00368">
    <property type="entry name" value="FADPNR"/>
</dbReference>
<evidence type="ECO:0000256" key="6">
    <source>
        <dbReference type="ARBA" id="ARBA00023284"/>
    </source>
</evidence>
<keyword evidence="4" id="KW-0274">FAD</keyword>
<evidence type="ECO:0000256" key="3">
    <source>
        <dbReference type="ARBA" id="ARBA00022630"/>
    </source>
</evidence>
<dbReference type="InterPro" id="IPR050260">
    <property type="entry name" value="FAD-bd_OxRdtase"/>
</dbReference>
<evidence type="ECO:0000256" key="4">
    <source>
        <dbReference type="ARBA" id="ARBA00022827"/>
    </source>
</evidence>
<dbReference type="SMART" id="SM00450">
    <property type="entry name" value="RHOD"/>
    <property type="match status" value="1"/>
</dbReference>
<reference evidence="8 9" key="1">
    <citation type="submission" date="2018-06" db="EMBL/GenBank/DDBJ databases">
        <authorList>
            <person name="Strepis N."/>
        </authorList>
    </citation>
    <scope>NUCLEOTIDE SEQUENCE [LARGE SCALE GENOMIC DNA]</scope>
    <source>
        <strain evidence="8">LUCI</strain>
    </source>
</reference>
<dbReference type="InterPro" id="IPR001763">
    <property type="entry name" value="Rhodanese-like_dom"/>
</dbReference>
<comment type="cofactor">
    <cofactor evidence="1">
        <name>FAD</name>
        <dbReference type="ChEBI" id="CHEBI:57692"/>
    </cofactor>
</comment>
<comment type="similarity">
    <text evidence="2">Belongs to the class-III pyridine nucleotide-disulfide oxidoreductase family.</text>
</comment>
<dbReference type="InterPro" id="IPR023753">
    <property type="entry name" value="FAD/NAD-binding_dom"/>
</dbReference>
<dbReference type="PANTHER" id="PTHR43429:SF1">
    <property type="entry name" value="NAD(P)H SULFUR OXIDOREDUCTASE (COA-DEPENDENT)"/>
    <property type="match status" value="1"/>
</dbReference>
<dbReference type="Gene3D" id="3.50.50.60">
    <property type="entry name" value="FAD/NAD(P)-binding domain"/>
    <property type="match status" value="2"/>
</dbReference>
<dbReference type="SUPFAM" id="SSF52821">
    <property type="entry name" value="Rhodanese/Cell cycle control phosphatase"/>
    <property type="match status" value="1"/>
</dbReference>
<dbReference type="AlphaFoldDB" id="A0A498R9J9"/>
<dbReference type="Pfam" id="PF02852">
    <property type="entry name" value="Pyr_redox_dim"/>
    <property type="match status" value="1"/>
</dbReference>
<feature type="domain" description="Rhodanese" evidence="7">
    <location>
        <begin position="474"/>
        <end position="562"/>
    </location>
</feature>
<dbReference type="RefSeq" id="WP_122626780.1">
    <property type="nucleotide sequence ID" value="NZ_UPPP01000059.1"/>
</dbReference>
<name>A0A498R9J9_9FIRM</name>
<dbReference type="Proteomes" id="UP000277811">
    <property type="component" value="Unassembled WGS sequence"/>
</dbReference>
<protein>
    <submittedName>
        <fullName evidence="8">Pyridine nucleotide disulphide reductase class-i signature</fullName>
    </submittedName>
</protein>
<keyword evidence="6" id="KW-0676">Redox-active center</keyword>
<dbReference type="SUPFAM" id="SSF55424">
    <property type="entry name" value="FAD/NAD-linked reductases, dimerisation (C-terminal) domain"/>
    <property type="match status" value="1"/>
</dbReference>
<dbReference type="InterPro" id="IPR036873">
    <property type="entry name" value="Rhodanese-like_dom_sf"/>
</dbReference>
<dbReference type="Pfam" id="PF00581">
    <property type="entry name" value="Rhodanese"/>
    <property type="match status" value="1"/>
</dbReference>
<evidence type="ECO:0000256" key="5">
    <source>
        <dbReference type="ARBA" id="ARBA00023002"/>
    </source>
</evidence>
<proteinExistence type="inferred from homology"/>
<evidence type="ECO:0000313" key="8">
    <source>
        <dbReference type="EMBL" id="VBB05808.1"/>
    </source>
</evidence>
<dbReference type="EMBL" id="UPPP01000059">
    <property type="protein sequence ID" value="VBB05808.1"/>
    <property type="molecule type" value="Genomic_DNA"/>
</dbReference>
<evidence type="ECO:0000256" key="2">
    <source>
        <dbReference type="ARBA" id="ARBA00009130"/>
    </source>
</evidence>
<sequence length="564" mass="60739">MEGQKVVIIGGVAAGLKAAAKVRRCDPQAEIVVLEKGELISYGACGMPYYVAGDIGEIRELMSTPAGALRDAAFFRNVKNVDVRVRSEAIRIDRAGKKVTVRNLTTGQEEIISYDKLVIATGATPVKPDWPGVNLANIYSLWHPDDAVAIRQGLERGRFTQAVIIGAGLVGMEMAEAFSAWEIPVTVIEMQDQLFPGFLDHDMAAPVAKYVREKGVTLLTGEKVVRFHGEEQVREVVTDRRTIAADLVILGIGVRPNVSLARDAGLEIGPTGAIAVNEYLQTSDPDIYAGGDCVENTNRISGRKVLAPMGSTANKHGRIIGENLCGARVPFRGILNTVIVKLFDYTVAKTGLTEKDAKSQGYEYITAIAAGHDKPHYMPGAKLISLKLIVDAKKRKLLGAQAFGEGDVAKRIDVLATALTFGGTVDDLFDADLAYAPPYSGPIDNVAVAANVVMNKLAGVMKGISSLTAKEKMDDHKTVFLDVRSPEEYKQTHLSGGANMKNIPLGQLRKRAGELNKDDEIIAFCKISLRGYEAALMLAGQGFENVRVMEGGIAAWPFACEKGE</sequence>
<keyword evidence="5" id="KW-0560">Oxidoreductase</keyword>
<accession>A0A498R9J9</accession>
<evidence type="ECO:0000313" key="9">
    <source>
        <dbReference type="Proteomes" id="UP000277811"/>
    </source>
</evidence>
<dbReference type="InterPro" id="IPR016156">
    <property type="entry name" value="FAD/NAD-linked_Rdtase_dimer_sf"/>
</dbReference>
<dbReference type="InterPro" id="IPR004099">
    <property type="entry name" value="Pyr_nucl-diS_OxRdtase_dimer"/>
</dbReference>
<dbReference type="PANTHER" id="PTHR43429">
    <property type="entry name" value="PYRIDINE NUCLEOTIDE-DISULFIDE OXIDOREDUCTASE DOMAIN-CONTAINING"/>
    <property type="match status" value="1"/>
</dbReference>